<accession>A0ABY6F1C0</accession>
<protein>
    <recommendedName>
        <fullName evidence="4">Secreted protein</fullName>
    </recommendedName>
</protein>
<dbReference type="RefSeq" id="WP_263280276.1">
    <property type="nucleotide sequence ID" value="NZ_CP106796.1"/>
</dbReference>
<geneLocation type="plasmid" evidence="2 3">
    <name>punmamed2</name>
</geneLocation>
<dbReference type="Proteomes" id="UP001060733">
    <property type="component" value="Plasmid punmamed2"/>
</dbReference>
<evidence type="ECO:0008006" key="4">
    <source>
        <dbReference type="Google" id="ProtNLM"/>
    </source>
</evidence>
<name>A0ABY6F1C0_9ACTN</name>
<reference evidence="2" key="1">
    <citation type="submission" date="2022-10" db="EMBL/GenBank/DDBJ databases">
        <authorList>
            <person name="Mo P."/>
        </authorList>
    </citation>
    <scope>NUCLEOTIDE SEQUENCE</scope>
    <source>
        <strain evidence="2">HUAS 14-6</strain>
        <plasmid evidence="2">punmamed2</plasmid>
    </source>
</reference>
<gene>
    <name evidence="2" type="ORF">N8I86_38285</name>
</gene>
<evidence type="ECO:0000313" key="2">
    <source>
        <dbReference type="EMBL" id="UXY40419.1"/>
    </source>
</evidence>
<keyword evidence="3" id="KW-1185">Reference proteome</keyword>
<sequence length="142" mass="14840">MNSKLRIAAATVTAALALGVAAPMASAVEASRTPAVSAVQVEAAASPAQMHAIAAALTSRQGETVTAKGAVDPALLETAKDIVAYIKKYLAKEYTKARNAAKKGYAAFVKWVKSLKPENPVRIVLEIGGKKLIEIVITLLKK</sequence>
<keyword evidence="2" id="KW-0614">Plasmid</keyword>
<organism evidence="2 3">
    <name type="scientific">Streptomyces albidocamelliae</name>
    <dbReference type="NCBI Taxonomy" id="2981135"/>
    <lineage>
        <taxon>Bacteria</taxon>
        <taxon>Bacillati</taxon>
        <taxon>Actinomycetota</taxon>
        <taxon>Actinomycetes</taxon>
        <taxon>Kitasatosporales</taxon>
        <taxon>Streptomycetaceae</taxon>
        <taxon>Streptomyces</taxon>
    </lineage>
</organism>
<feature type="signal peptide" evidence="1">
    <location>
        <begin position="1"/>
        <end position="27"/>
    </location>
</feature>
<dbReference type="EMBL" id="CP106796">
    <property type="protein sequence ID" value="UXY40419.1"/>
    <property type="molecule type" value="Genomic_DNA"/>
</dbReference>
<proteinExistence type="predicted"/>
<keyword evidence="1" id="KW-0732">Signal</keyword>
<evidence type="ECO:0000256" key="1">
    <source>
        <dbReference type="SAM" id="SignalP"/>
    </source>
</evidence>
<feature type="chain" id="PRO_5046722303" description="Secreted protein" evidence="1">
    <location>
        <begin position="28"/>
        <end position="142"/>
    </location>
</feature>
<evidence type="ECO:0000313" key="3">
    <source>
        <dbReference type="Proteomes" id="UP001060733"/>
    </source>
</evidence>